<dbReference type="STRING" id="1774273.LPB03_14840"/>
<dbReference type="Proteomes" id="UP000092584">
    <property type="component" value="Unassembled WGS sequence"/>
</dbReference>
<dbReference type="Pfam" id="PF20365">
    <property type="entry name" value="DUF6660"/>
    <property type="match status" value="1"/>
</dbReference>
<reference evidence="2" key="1">
    <citation type="submission" date="2016-02" db="EMBL/GenBank/DDBJ databases">
        <authorList>
            <person name="Shin S.-K."/>
            <person name="Yi H."/>
            <person name="Kim E."/>
        </authorList>
    </citation>
    <scope>NUCLEOTIDE SEQUENCE [LARGE SCALE GENOMIC DNA]</scope>
    <source>
        <strain evidence="2">LPB0003</strain>
    </source>
</reference>
<protein>
    <submittedName>
        <fullName evidence="1">Uncharacterized protein</fullName>
    </submittedName>
</protein>
<evidence type="ECO:0000313" key="1">
    <source>
        <dbReference type="EMBL" id="OBY62183.1"/>
    </source>
</evidence>
<dbReference type="InterPro" id="IPR046601">
    <property type="entry name" value="DUF6660"/>
</dbReference>
<dbReference type="KEGG" id="pob:LPB03_14840"/>
<dbReference type="OrthoDB" id="997115at2"/>
<sequence>MKFLAFILSLYIFTLNLAPCEDYEAGVFNNDVKTEISQIVDNDHQHQDLDLCSPFCICQCCHISTMTFKFVDVKFNTSYISTQDFFYQNGIEKDFTTSILQPPKA</sequence>
<name>A0A1B8TR92_9FLAO</name>
<comment type="caution">
    <text evidence="1">The sequence shown here is derived from an EMBL/GenBank/DDBJ whole genome shotgun (WGS) entry which is preliminary data.</text>
</comment>
<dbReference type="AlphaFoldDB" id="A0A1B8TR92"/>
<organism evidence="1 2">
    <name type="scientific">Polaribacter vadi</name>
    <dbReference type="NCBI Taxonomy" id="1774273"/>
    <lineage>
        <taxon>Bacteria</taxon>
        <taxon>Pseudomonadati</taxon>
        <taxon>Bacteroidota</taxon>
        <taxon>Flavobacteriia</taxon>
        <taxon>Flavobacteriales</taxon>
        <taxon>Flavobacteriaceae</taxon>
    </lineage>
</organism>
<dbReference type="EMBL" id="LSFM01000025">
    <property type="protein sequence ID" value="OBY62183.1"/>
    <property type="molecule type" value="Genomic_DNA"/>
</dbReference>
<accession>A0A1B8TR92</accession>
<evidence type="ECO:0000313" key="2">
    <source>
        <dbReference type="Proteomes" id="UP000092584"/>
    </source>
</evidence>
<proteinExistence type="predicted"/>
<gene>
    <name evidence="1" type="ORF">LPB3_14465</name>
</gene>
<keyword evidence="2" id="KW-1185">Reference proteome</keyword>